<feature type="domain" description="Metalloprotease TldD/E central" evidence="5">
    <location>
        <begin position="123"/>
        <end position="228"/>
    </location>
</feature>
<dbReference type="GO" id="GO:0005829">
    <property type="term" value="C:cytosol"/>
    <property type="evidence" value="ECO:0007669"/>
    <property type="project" value="TreeGrafter"/>
</dbReference>
<dbReference type="EMBL" id="CP034861">
    <property type="protein sequence ID" value="QCI24194.1"/>
    <property type="molecule type" value="Genomic_DNA"/>
</dbReference>
<dbReference type="Pfam" id="PF01523">
    <property type="entry name" value="PmbA_TldD_1st"/>
    <property type="match status" value="1"/>
</dbReference>
<name>A0A4D6YEF2_9GAMM</name>
<evidence type="ECO:0000313" key="6">
    <source>
        <dbReference type="EMBL" id="QCI24194.1"/>
    </source>
</evidence>
<dbReference type="InterPro" id="IPR036059">
    <property type="entry name" value="TldD/PmbA_sf"/>
</dbReference>
<dbReference type="InterPro" id="IPR035068">
    <property type="entry name" value="TldD/PmbA_N"/>
</dbReference>
<comment type="function">
    <text evidence="1">Probable metalloprotease.</text>
</comment>
<dbReference type="InterPro" id="IPR047657">
    <property type="entry name" value="PmbA"/>
</dbReference>
<keyword evidence="6" id="KW-0645">Protease</keyword>
<dbReference type="Proteomes" id="UP000298673">
    <property type="component" value="Chromosome"/>
</dbReference>
<dbReference type="OrthoDB" id="9803618at2"/>
<dbReference type="AlphaFoldDB" id="A0A4D6YEF2"/>
<dbReference type="Pfam" id="PF19289">
    <property type="entry name" value="PmbA_TldD_3rd"/>
    <property type="match status" value="1"/>
</dbReference>
<dbReference type="PANTHER" id="PTHR43421:SF1">
    <property type="entry name" value="METALLOPROTEASE PMBA"/>
    <property type="match status" value="1"/>
</dbReference>
<evidence type="ECO:0000256" key="2">
    <source>
        <dbReference type="ARBA" id="ARBA00005836"/>
    </source>
</evidence>
<gene>
    <name evidence="6" type="primary">pmbA</name>
    <name evidence="6" type="ORF">D9V75_00405</name>
</gene>
<accession>A0A4D6YEF2</accession>
<dbReference type="SUPFAM" id="SSF111283">
    <property type="entry name" value="Putative modulator of DNA gyrase, PmbA/TldD"/>
    <property type="match status" value="1"/>
</dbReference>
<reference evidence="6 7" key="2">
    <citation type="submission" date="2019-05" db="EMBL/GenBank/DDBJ databases">
        <title>Genome evolution of the obligate endosymbiont Buchnera aphidicola.</title>
        <authorList>
            <person name="Moran N.A."/>
        </authorList>
    </citation>
    <scope>NUCLEOTIDE SEQUENCE [LARGE SCALE GENOMIC DNA]</scope>
    <source>
        <strain evidence="6 7">Mst</strain>
    </source>
</reference>
<dbReference type="InterPro" id="IPR002510">
    <property type="entry name" value="Metalloprtase-TldD/E_N"/>
</dbReference>
<dbReference type="GO" id="GO:0006508">
    <property type="term" value="P:proteolysis"/>
    <property type="evidence" value="ECO:0007669"/>
    <property type="project" value="UniProtKB-KW"/>
</dbReference>
<comment type="similarity">
    <text evidence="2">Belongs to the peptidase U62 family.</text>
</comment>
<evidence type="ECO:0000259" key="5">
    <source>
        <dbReference type="Pfam" id="PF19290"/>
    </source>
</evidence>
<dbReference type="Gene3D" id="3.30.2290.10">
    <property type="entry name" value="PmbA/TldD superfamily"/>
    <property type="match status" value="1"/>
</dbReference>
<proteinExistence type="inferred from homology"/>
<evidence type="ECO:0000259" key="4">
    <source>
        <dbReference type="Pfam" id="PF19289"/>
    </source>
</evidence>
<protein>
    <submittedName>
        <fullName evidence="6">Metalloprotease PmbA</fullName>
    </submittedName>
</protein>
<evidence type="ECO:0000256" key="1">
    <source>
        <dbReference type="ARBA" id="ARBA00002796"/>
    </source>
</evidence>
<feature type="domain" description="Metalloprotease TldD/E N-terminal" evidence="3">
    <location>
        <begin position="32"/>
        <end position="94"/>
    </location>
</feature>
<dbReference type="InterPro" id="IPR045569">
    <property type="entry name" value="Metalloprtase-TldD/E_C"/>
</dbReference>
<keyword evidence="6" id="KW-0482">Metalloprotease</keyword>
<dbReference type="RefSeq" id="WP_158343190.1">
    <property type="nucleotide sequence ID" value="NZ_CP034861.1"/>
</dbReference>
<dbReference type="PANTHER" id="PTHR43421">
    <property type="entry name" value="METALLOPROTEASE PMBA"/>
    <property type="match status" value="1"/>
</dbReference>
<evidence type="ECO:0000313" key="7">
    <source>
        <dbReference type="Proteomes" id="UP000298673"/>
    </source>
</evidence>
<keyword evidence="6" id="KW-0378">Hydrolase</keyword>
<dbReference type="Pfam" id="PF19290">
    <property type="entry name" value="PmbA_TldD_2nd"/>
    <property type="match status" value="1"/>
</dbReference>
<evidence type="ECO:0000259" key="3">
    <source>
        <dbReference type="Pfam" id="PF01523"/>
    </source>
</evidence>
<dbReference type="NCBIfam" id="NF008268">
    <property type="entry name" value="PRK11040.1"/>
    <property type="match status" value="1"/>
</dbReference>
<organism evidence="6 7">
    <name type="scientific">Buchnera aphidicola</name>
    <name type="common">Muscaphis stroyani</name>
    <dbReference type="NCBI Taxonomy" id="1241869"/>
    <lineage>
        <taxon>Bacteria</taxon>
        <taxon>Pseudomonadati</taxon>
        <taxon>Pseudomonadota</taxon>
        <taxon>Gammaproteobacteria</taxon>
        <taxon>Enterobacterales</taxon>
        <taxon>Erwiniaceae</taxon>
        <taxon>Buchnera</taxon>
    </lineage>
</organism>
<dbReference type="InterPro" id="IPR045570">
    <property type="entry name" value="Metalloprtase-TldD/E_cen_dom"/>
</dbReference>
<sequence>MKSNQEIEKEEKLLVDTIQKILNLSREKISIEVSAKKTIGLSVNIRNSIIENIEFNSDSLLLMTVYNKFSKGTVSSKDFSENGIKNMLDMAIKISRYSSSDYFSGLPEKELLCLNSIDLDLFHPCDFSVKNAVQLSTMTERAAFKYDKRIVNSEGSFFDSCATIHIFGNSLGILQKYKSTRYSIYNCVISKDNHCMQRDFDYSISRKINDLKKPDDVGKNAAQKAISRIGSKKIRTMKTAVIFSKEVSSSFFSHLVHAISGDNICQRSTFLINDLNKKIFPEWLNIKEYPHIKQGLGSRFFDSEGVATKTKNIIKNGELKTWLLNSYNARKIGLLSTGNSGGISNWIISHRNVSFQELLKNMNQGILVTELIGQGVDIISGHYSRGVFGFWVDNGKIEHPVHEITISGNLRNMWRNIVSISNDIEKRNKIQCGSILISEMQISGN</sequence>
<reference evidence="6 7" key="1">
    <citation type="submission" date="2018-12" db="EMBL/GenBank/DDBJ databases">
        <authorList>
            <person name="Chong R.A."/>
        </authorList>
    </citation>
    <scope>NUCLEOTIDE SEQUENCE [LARGE SCALE GENOMIC DNA]</scope>
    <source>
        <strain evidence="6 7">Mst</strain>
    </source>
</reference>
<feature type="domain" description="Metalloprotease TldD/E C-terminal" evidence="4">
    <location>
        <begin position="237"/>
        <end position="444"/>
    </location>
</feature>
<dbReference type="GO" id="GO:0008237">
    <property type="term" value="F:metallopeptidase activity"/>
    <property type="evidence" value="ECO:0007669"/>
    <property type="project" value="UniProtKB-KW"/>
</dbReference>